<feature type="region of interest" description="Disordered" evidence="1">
    <location>
        <begin position="42"/>
        <end position="72"/>
    </location>
</feature>
<evidence type="ECO:0000256" key="1">
    <source>
        <dbReference type="SAM" id="MobiDB-lite"/>
    </source>
</evidence>
<sequence>MIIIQQTKRISILILLCNVNEISKRTKLTNFAGSNIDSKPLMTATNKSQTNSPNILQNPKETRLNKISINDE</sequence>
<proteinExistence type="predicted"/>
<dbReference type="EMBL" id="KI632191">
    <property type="protein sequence ID" value="EYU22824.1"/>
    <property type="molecule type" value="Genomic_DNA"/>
</dbReference>
<dbReference type="AlphaFoldDB" id="A0A022Q5C5"/>
<gene>
    <name evidence="2" type="ORF">MIMGU_mgv1a017482mg</name>
</gene>
<name>A0A022Q5C5_ERYGU</name>
<organism evidence="2 3">
    <name type="scientific">Erythranthe guttata</name>
    <name type="common">Yellow monkey flower</name>
    <name type="synonym">Mimulus guttatus</name>
    <dbReference type="NCBI Taxonomy" id="4155"/>
    <lineage>
        <taxon>Eukaryota</taxon>
        <taxon>Viridiplantae</taxon>
        <taxon>Streptophyta</taxon>
        <taxon>Embryophyta</taxon>
        <taxon>Tracheophyta</taxon>
        <taxon>Spermatophyta</taxon>
        <taxon>Magnoliopsida</taxon>
        <taxon>eudicotyledons</taxon>
        <taxon>Gunneridae</taxon>
        <taxon>Pentapetalae</taxon>
        <taxon>asterids</taxon>
        <taxon>lamiids</taxon>
        <taxon>Lamiales</taxon>
        <taxon>Phrymaceae</taxon>
        <taxon>Erythranthe</taxon>
    </lineage>
</organism>
<evidence type="ECO:0000313" key="2">
    <source>
        <dbReference type="EMBL" id="EYU22824.1"/>
    </source>
</evidence>
<accession>A0A022Q5C5</accession>
<dbReference type="Proteomes" id="UP000030748">
    <property type="component" value="Unassembled WGS sequence"/>
</dbReference>
<evidence type="ECO:0000313" key="3">
    <source>
        <dbReference type="Proteomes" id="UP000030748"/>
    </source>
</evidence>
<protein>
    <submittedName>
        <fullName evidence="2">Uncharacterized protein</fullName>
    </submittedName>
</protein>
<reference evidence="2 3" key="1">
    <citation type="journal article" date="2013" name="Proc. Natl. Acad. Sci. U.S.A.">
        <title>Fine-scale variation in meiotic recombination in Mimulus inferred from population shotgun sequencing.</title>
        <authorList>
            <person name="Hellsten U."/>
            <person name="Wright K.M."/>
            <person name="Jenkins J."/>
            <person name="Shu S."/>
            <person name="Yuan Y."/>
            <person name="Wessler S.R."/>
            <person name="Schmutz J."/>
            <person name="Willis J.H."/>
            <person name="Rokhsar D.S."/>
        </authorList>
    </citation>
    <scope>NUCLEOTIDE SEQUENCE [LARGE SCALE GENOMIC DNA]</scope>
    <source>
        <strain evidence="3">cv. DUN x IM62</strain>
    </source>
</reference>
<keyword evidence="3" id="KW-1185">Reference proteome</keyword>